<feature type="transmembrane region" description="Helical" evidence="1">
    <location>
        <begin position="65"/>
        <end position="86"/>
    </location>
</feature>
<proteinExistence type="predicted"/>
<protein>
    <recommendedName>
        <fullName evidence="10">Cytochrome c domain-containing protein</fullName>
    </recommendedName>
</protein>
<dbReference type="GO" id="GO:0009055">
    <property type="term" value="F:electron transfer activity"/>
    <property type="evidence" value="ECO:0007669"/>
    <property type="project" value="InterPro"/>
</dbReference>
<dbReference type="Proteomes" id="UP000244441">
    <property type="component" value="Chromosome"/>
</dbReference>
<dbReference type="GO" id="GO:0020037">
    <property type="term" value="F:heme binding"/>
    <property type="evidence" value="ECO:0007669"/>
    <property type="project" value="InterPro"/>
</dbReference>
<dbReference type="Pfam" id="PF07631">
    <property type="entry name" value="PSD4"/>
    <property type="match status" value="1"/>
</dbReference>
<accession>A0A2S0VXT0</accession>
<evidence type="ECO:0000313" key="9">
    <source>
        <dbReference type="Proteomes" id="UP000244441"/>
    </source>
</evidence>
<dbReference type="InterPro" id="IPR011478">
    <property type="entry name" value="DUF1585"/>
</dbReference>
<organism evidence="8 9">
    <name type="scientific">Saccharobesus litoralis</name>
    <dbReference type="NCBI Taxonomy" id="2172099"/>
    <lineage>
        <taxon>Bacteria</taxon>
        <taxon>Pseudomonadati</taxon>
        <taxon>Pseudomonadota</taxon>
        <taxon>Gammaproteobacteria</taxon>
        <taxon>Alteromonadales</taxon>
        <taxon>Alteromonadaceae</taxon>
        <taxon>Saccharobesus</taxon>
    </lineage>
</organism>
<keyword evidence="1" id="KW-0472">Membrane</keyword>
<dbReference type="SUPFAM" id="SSF46626">
    <property type="entry name" value="Cytochrome c"/>
    <property type="match status" value="1"/>
</dbReference>
<dbReference type="Pfam" id="PF07624">
    <property type="entry name" value="PSD2"/>
    <property type="match status" value="1"/>
</dbReference>
<dbReference type="Pfam" id="PF07626">
    <property type="entry name" value="PSD3"/>
    <property type="match status" value="1"/>
</dbReference>
<dbReference type="InterPro" id="IPR011429">
    <property type="entry name" value="Cyt_c_Planctomycete-type"/>
</dbReference>
<feature type="domain" description="DUF1587" evidence="3">
    <location>
        <begin position="300"/>
        <end position="364"/>
    </location>
</feature>
<evidence type="ECO:0008006" key="10">
    <source>
        <dbReference type="Google" id="ProtNLM"/>
    </source>
</evidence>
<feature type="domain" description="DUF1592" evidence="5">
    <location>
        <begin position="907"/>
        <end position="1033"/>
    </location>
</feature>
<feature type="domain" description="DUF1595" evidence="7">
    <location>
        <begin position="803"/>
        <end position="864"/>
    </location>
</feature>
<feature type="domain" description="Cytochrome C Planctomycete-type" evidence="6">
    <location>
        <begin position="217"/>
        <end position="263"/>
    </location>
</feature>
<feature type="transmembrane region" description="Helical" evidence="1">
    <location>
        <begin position="98"/>
        <end position="116"/>
    </location>
</feature>
<dbReference type="InterPro" id="IPR013042">
    <property type="entry name" value="DUF1592"/>
</dbReference>
<feature type="domain" description="DUF1585" evidence="2">
    <location>
        <begin position="1164"/>
        <end position="1238"/>
    </location>
</feature>
<evidence type="ECO:0000259" key="4">
    <source>
        <dbReference type="Pfam" id="PF07627"/>
    </source>
</evidence>
<evidence type="ECO:0000313" key="8">
    <source>
        <dbReference type="EMBL" id="AWB68985.1"/>
    </source>
</evidence>
<dbReference type="KEGG" id="cate:C2869_09580"/>
<reference evidence="8 9" key="1">
    <citation type="submission" date="2018-01" db="EMBL/GenBank/DDBJ databases">
        <title>Genome sequence of a Cantenovulum-like bacteria.</title>
        <authorList>
            <person name="Tan W.R."/>
            <person name="Lau N.-S."/>
            <person name="Go F."/>
            <person name="Amirul A.-A.A."/>
        </authorList>
    </citation>
    <scope>NUCLEOTIDE SEQUENCE [LARGE SCALE GENOMIC DNA]</scope>
    <source>
        <strain evidence="8 9">CCB-QB4</strain>
    </source>
</reference>
<name>A0A2S0VXT0_9ALTE</name>
<sequence>MAGILLAAAAMLPFDGQPGDGLARFVGRFHVLLLHFPVTLLLLAPLLSLASRFNFLPNAKPFVRLVWWLGSIAAFFTVGMGMLLAANEGYALNEVREHMLGGICVALLAFIATALYEKNSQSKQDKIRQNQVTPNKVWFNTIYGSVSSALVVAIFIAAHAGGNLVHGDTYLTRFAPEPFGTWLRPEQDGSALQASQLAQIDDAHFNQKVRPLLDKYCFGCHGADTQKGGIQLDNLSPDFVNSHDAPNWHAALDMINTGEMPPKKKQQPSDAERRILVDWLTEGILLAKEAKKGESKQVIRRLTKQQYSNTLQDLLGINVDFADLLPDDPLSHMGFSNSGELLQSSTLHLETFEQIARNALDKAIDPEQKPKVHHYRMVFGKDQGIGEPHSLSRGYMDVPVSTNDFYVEVLKQDDAEAASTPDAIKNVKKYFSASMRGSYAQHFKTQQQGIDLYSATPHVEIVKSGKYGTWNTPSPNLSMQIKDHYPLSGDFMMRVKASKANAFSVTLSGVAATQAIPPAITLDKHGQPKLANSVNFAAQVKANFAVEGFSLDKHNPELARPEKGNGVKTIQLPLKLAQSRTPNFYQIDMVHEGATQPSEFEVSLNYKHRFKVKLPAAAKAQQGKLMVSSLGVAYIGGRNHTVVVKGTDKIPAFTDVVLTKVDADSAVAKQMPLKTVNHKIAQNNQPILMPYVGTRTDDGVDYKHFAQGQVVKGEVGDSQVYEFKGRLENLPIPPHGTLGDNITSSSLKLGVWNDDKVKTQQQKGSVINVEYIEFEAPYFESWPTASHQQIFIDSNLEQGSQAYAEQVIHAFANRAFRRSVTKDELAPYLGFYQEIASEFPRFEDGVKEALVAILCSPNFLYLAEPNIESQLADTTTEMPSAVSQFAELFGFSQAQASSSSNSNSQAISEYALASRLSYFIWNSAPDAELLKLASQGELRQQLPQQLARMVGESDKLNRFVSVFAKEWLRLDRQQMMTVDAETFPDYTRFVKQDMAQETVQFIQTLIQQDLTGLNLIESDFAVLNQNLAEFYGIEGVKGNTFRQVQLDDSQPRGGLLAQGAFLTGHGDGVHSHPVKRAVWLKSKILGDEPPPPPPNVPELDPETPGFEKLTLKQQLELHRDKDSCRDCHAKIDPYGIVFENYDAVGRYRAEYKGAPVDSLSVLPDGAEVAGLQEIKAYLLNEQADKVMLSLTKHLFAYALGKDVSFHDDAELAAILAAAKDENYRMQSLLLAIVTSPSFNQS</sequence>
<evidence type="ECO:0000259" key="6">
    <source>
        <dbReference type="Pfam" id="PF07635"/>
    </source>
</evidence>
<dbReference type="Pfam" id="PF07637">
    <property type="entry name" value="PSD5"/>
    <property type="match status" value="1"/>
</dbReference>
<dbReference type="InterPro" id="IPR036909">
    <property type="entry name" value="Cyt_c-like_dom_sf"/>
</dbReference>
<dbReference type="Pfam" id="PF07627">
    <property type="entry name" value="PSCyt3"/>
    <property type="match status" value="1"/>
</dbReference>
<dbReference type="Pfam" id="PF07635">
    <property type="entry name" value="PSCyt1"/>
    <property type="match status" value="1"/>
</dbReference>
<evidence type="ECO:0000259" key="7">
    <source>
        <dbReference type="Pfam" id="PF07637"/>
    </source>
</evidence>
<evidence type="ECO:0000259" key="3">
    <source>
        <dbReference type="Pfam" id="PF07626"/>
    </source>
</evidence>
<dbReference type="AlphaFoldDB" id="A0A2S0VXT0"/>
<dbReference type="EMBL" id="CP026604">
    <property type="protein sequence ID" value="AWB68985.1"/>
    <property type="molecule type" value="Genomic_DNA"/>
</dbReference>
<keyword evidence="1" id="KW-1133">Transmembrane helix</keyword>
<keyword evidence="1" id="KW-0812">Transmembrane</keyword>
<dbReference type="Gene3D" id="1.10.760.10">
    <property type="entry name" value="Cytochrome c-like domain"/>
    <property type="match status" value="1"/>
</dbReference>
<feature type="domain" description="DUF1588" evidence="4">
    <location>
        <begin position="1052"/>
        <end position="1150"/>
    </location>
</feature>
<gene>
    <name evidence="8" type="ORF">C2869_09580</name>
</gene>
<evidence type="ECO:0000256" key="1">
    <source>
        <dbReference type="SAM" id="Phobius"/>
    </source>
</evidence>
<dbReference type="InterPro" id="IPR013043">
    <property type="entry name" value="DUF1595"/>
</dbReference>
<evidence type="ECO:0000259" key="5">
    <source>
        <dbReference type="Pfam" id="PF07631"/>
    </source>
</evidence>
<dbReference type="InterPro" id="IPR013039">
    <property type="entry name" value="DUF1588"/>
</dbReference>
<keyword evidence="9" id="KW-1185">Reference proteome</keyword>
<evidence type="ECO:0000259" key="2">
    <source>
        <dbReference type="Pfam" id="PF07624"/>
    </source>
</evidence>
<feature type="transmembrane region" description="Helical" evidence="1">
    <location>
        <begin position="32"/>
        <end position="53"/>
    </location>
</feature>
<dbReference type="InterPro" id="IPR013036">
    <property type="entry name" value="DUF1587"/>
</dbReference>
<feature type="transmembrane region" description="Helical" evidence="1">
    <location>
        <begin position="137"/>
        <end position="158"/>
    </location>
</feature>
<dbReference type="OrthoDB" id="188778at2"/>